<evidence type="ECO:0000256" key="1">
    <source>
        <dbReference type="SAM" id="MobiDB-lite"/>
    </source>
</evidence>
<evidence type="ECO:0000313" key="3">
    <source>
        <dbReference type="Proteomes" id="UP000789508"/>
    </source>
</evidence>
<proteinExistence type="predicted"/>
<organism evidence="2 3">
    <name type="scientific">Ambispora leptoticha</name>
    <dbReference type="NCBI Taxonomy" id="144679"/>
    <lineage>
        <taxon>Eukaryota</taxon>
        <taxon>Fungi</taxon>
        <taxon>Fungi incertae sedis</taxon>
        <taxon>Mucoromycota</taxon>
        <taxon>Glomeromycotina</taxon>
        <taxon>Glomeromycetes</taxon>
        <taxon>Archaeosporales</taxon>
        <taxon>Ambisporaceae</taxon>
        <taxon>Ambispora</taxon>
    </lineage>
</organism>
<dbReference type="EMBL" id="CAJVPS010006656">
    <property type="protein sequence ID" value="CAG8627634.1"/>
    <property type="molecule type" value="Genomic_DNA"/>
</dbReference>
<gene>
    <name evidence="2" type="ORF">ALEPTO_LOCUS9228</name>
</gene>
<name>A0A9N9D4N9_9GLOM</name>
<comment type="caution">
    <text evidence="2">The sequence shown here is derived from an EMBL/GenBank/DDBJ whole genome shotgun (WGS) entry which is preliminary data.</text>
</comment>
<protein>
    <submittedName>
        <fullName evidence="2">14610_t:CDS:1</fullName>
    </submittedName>
</protein>
<dbReference type="AlphaFoldDB" id="A0A9N9D4N9"/>
<reference evidence="2" key="1">
    <citation type="submission" date="2021-06" db="EMBL/GenBank/DDBJ databases">
        <authorList>
            <person name="Kallberg Y."/>
            <person name="Tangrot J."/>
            <person name="Rosling A."/>
        </authorList>
    </citation>
    <scope>NUCLEOTIDE SEQUENCE</scope>
    <source>
        <strain evidence="2">FL130A</strain>
    </source>
</reference>
<dbReference type="OrthoDB" id="10685293at2759"/>
<sequence>MGNLSLSKEEINHKITYVELVYDIPSPHPIVRKDGSVKLEVSGQEEEIIKFQGKGFIPRHTKSILENDGEEIPEDESTTEETKRRALTEELDNLIKFADDRPGNPLFIVKEKDLSSWLKTEQLEELAALQGTIRTSLDKLKAATEFNEDTANSFRQLYKAREKVDEFLDPNELLKDREESSETSDTSFETIRSENLRLTFLIDERFKKNDLLSPAQAYYLEKIATAGTKKEVKLSEDKIDSYWNDRVTAWLEELPRLKNELRGKINAIITTETFSEKTIKKLKEDKAETLIDLLEEKITFFATGIGFFDDFDMRRIEFTINPETFIDNGLGFLLLEEEPKKVTILYNFEGAKAEAKYNLAKEQLADKEAAQISLDIEKADRLRIEMGEIHLDYDTYGTITLGEEKAAEEGESSETEDIAEPSDPGEGGSGLPKTVPVGDNKLKAVEIITADADTVEG</sequence>
<evidence type="ECO:0000313" key="2">
    <source>
        <dbReference type="EMBL" id="CAG8627634.1"/>
    </source>
</evidence>
<dbReference type="Proteomes" id="UP000789508">
    <property type="component" value="Unassembled WGS sequence"/>
</dbReference>
<feature type="compositionally biased region" description="Acidic residues" evidence="1">
    <location>
        <begin position="409"/>
        <end position="420"/>
    </location>
</feature>
<accession>A0A9N9D4N9</accession>
<feature type="region of interest" description="Disordered" evidence="1">
    <location>
        <begin position="405"/>
        <end position="437"/>
    </location>
</feature>
<keyword evidence="3" id="KW-1185">Reference proteome</keyword>
<feature type="non-terminal residue" evidence="2">
    <location>
        <position position="1"/>
    </location>
</feature>